<accession>A0A2G6KAQ5</accession>
<comment type="caution">
    <text evidence="1">The sequence shown here is derived from an EMBL/GenBank/DDBJ whole genome shotgun (WGS) entry which is preliminary data.</text>
</comment>
<gene>
    <name evidence="1" type="ORF">CSA56_17190</name>
</gene>
<name>A0A2G6KAQ5_9BACT</name>
<dbReference type="EMBL" id="PDSK01000126">
    <property type="protein sequence ID" value="PIE31879.1"/>
    <property type="molecule type" value="Genomic_DNA"/>
</dbReference>
<evidence type="ECO:0000313" key="1">
    <source>
        <dbReference type="EMBL" id="PIE31879.1"/>
    </source>
</evidence>
<dbReference type="SUPFAM" id="SSF103032">
    <property type="entry name" value="Hypothetical protein YwqG"/>
    <property type="match status" value="1"/>
</dbReference>
<dbReference type="PANTHER" id="PTHR36436">
    <property type="entry name" value="SLL5081 PROTEIN"/>
    <property type="match status" value="1"/>
</dbReference>
<dbReference type="Pfam" id="PF09234">
    <property type="entry name" value="DUF1963"/>
    <property type="match status" value="1"/>
</dbReference>
<reference evidence="1 2" key="1">
    <citation type="submission" date="2017-10" db="EMBL/GenBank/DDBJ databases">
        <title>Novel microbial diversity and functional potential in the marine mammal oral microbiome.</title>
        <authorList>
            <person name="Dudek N.K."/>
            <person name="Sun C.L."/>
            <person name="Burstein D."/>
            <person name="Kantor R.S."/>
            <person name="Aliaga Goltsman D.S."/>
            <person name="Bik E.M."/>
            <person name="Thomas B.C."/>
            <person name="Banfield J.F."/>
            <person name="Relman D.A."/>
        </authorList>
    </citation>
    <scope>NUCLEOTIDE SEQUENCE [LARGE SCALE GENOMIC DNA]</scope>
    <source>
        <strain evidence="1">DOLJORAL78_47_16</strain>
    </source>
</reference>
<dbReference type="AlphaFoldDB" id="A0A2G6KAQ5"/>
<protein>
    <recommendedName>
        <fullName evidence="3">DUF1963 domain-containing protein</fullName>
    </recommendedName>
</protein>
<dbReference type="InterPro" id="IPR035948">
    <property type="entry name" value="YwqG-like_sf"/>
</dbReference>
<evidence type="ECO:0008006" key="3">
    <source>
        <dbReference type="Google" id="ProtNLM"/>
    </source>
</evidence>
<sequence>MVPRRGSISSFLKTAFYTAREPVESLPDPIPSYKLTTWIPQVVDGDGDSNASKFAGTPWLLQDEQWPRCQHCDEPMPLFLQLNLEALPEALQKTFGSGLLQFFYCTSTEPHCETECRAFFPFSKSQLVRVIHPDSQHSPIENPDIPLSFPPKQIVSWDELDDYPNGEEAEMLGVDLVGSSWEILAERGFPRAGDKLGGWPHWVQGIEYPSCPICGEQMRLIFQLDSNDHLPYMFGDLGCGHITQCLTHKTQVAFGWACS</sequence>
<proteinExistence type="predicted"/>
<organism evidence="1 2">
    <name type="scientific">candidate division KSB3 bacterium</name>
    <dbReference type="NCBI Taxonomy" id="2044937"/>
    <lineage>
        <taxon>Bacteria</taxon>
        <taxon>candidate division KSB3</taxon>
    </lineage>
</organism>
<dbReference type="InterPro" id="IPR015315">
    <property type="entry name" value="DUF1963"/>
</dbReference>
<evidence type="ECO:0000313" key="2">
    <source>
        <dbReference type="Proteomes" id="UP000230821"/>
    </source>
</evidence>
<dbReference type="Proteomes" id="UP000230821">
    <property type="component" value="Unassembled WGS sequence"/>
</dbReference>
<dbReference type="Gene3D" id="2.30.320.10">
    <property type="entry name" value="YwqG-like"/>
    <property type="match status" value="1"/>
</dbReference>
<dbReference type="PANTHER" id="PTHR36436:SF6">
    <property type="entry name" value="SLL5081 PROTEIN"/>
    <property type="match status" value="1"/>
</dbReference>